<dbReference type="InterPro" id="IPR015894">
    <property type="entry name" value="Guanylate-bd_N"/>
</dbReference>
<evidence type="ECO:0000256" key="3">
    <source>
        <dbReference type="PROSITE-ProRule" id="PRU01052"/>
    </source>
</evidence>
<dbReference type="InterPro" id="IPR027417">
    <property type="entry name" value="P-loop_NTPase"/>
</dbReference>
<name>T1JZM6_TETUR</name>
<dbReference type="GO" id="GO:0003924">
    <property type="term" value="F:GTPase activity"/>
    <property type="evidence" value="ECO:0007669"/>
    <property type="project" value="InterPro"/>
</dbReference>
<protein>
    <recommendedName>
        <fullName evidence="4">GB1/RHD3-type G domain-containing protein</fullName>
    </recommendedName>
</protein>
<dbReference type="InterPro" id="IPR030386">
    <property type="entry name" value="G_GB1_RHD3_dom"/>
</dbReference>
<dbReference type="PANTHER" id="PTHR10751">
    <property type="entry name" value="GUANYLATE BINDING PROTEIN"/>
    <property type="match status" value="1"/>
</dbReference>
<dbReference type="AlphaFoldDB" id="T1JZM6"/>
<keyword evidence="1" id="KW-0547">Nucleotide-binding</keyword>
<comment type="similarity">
    <text evidence="3">Belongs to the TRAFAC class dynamin-like GTPase superfamily. GB1/RHD3 GTPase family.</text>
</comment>
<dbReference type="Gene3D" id="3.40.50.300">
    <property type="entry name" value="P-loop containing nucleotide triphosphate hydrolases"/>
    <property type="match status" value="1"/>
</dbReference>
<dbReference type="GO" id="GO:0005525">
    <property type="term" value="F:GTP binding"/>
    <property type="evidence" value="ECO:0007669"/>
    <property type="project" value="UniProtKB-KW"/>
</dbReference>
<dbReference type="EMBL" id="CAEY01001122">
    <property type="status" value="NOT_ANNOTATED_CDS"/>
    <property type="molecule type" value="Genomic_DNA"/>
</dbReference>
<dbReference type="EnsemblMetazoa" id="tetur03g04510.1">
    <property type="protein sequence ID" value="tetur03g04510.1"/>
    <property type="gene ID" value="tetur03g04510"/>
</dbReference>
<keyword evidence="6" id="KW-1185">Reference proteome</keyword>
<sequence length="321" mass="37017">MSSLVKFPEPIRIVGYNPDLKKYQFDAKAFAKIATSDEIKDLPIAVVSIIGDNRKGKSFLLNYFLRYLQRYDQEDWLGDPNEPLQGFPWKQGTEKVTVGMVLWPEPLVITKKDGTKIAVLLMDTQGLFDHQSKDENYMDIFVISSLLSSVQVYNKSNNIQSNDIIQLSQLIKYLKEKQKNVLDFEQAVLLEKPEKLWFLVRDWAFECDHSFGAVGGRQFLNFKKSNQSNKFKQAWDTIDECYSEVDCFLMPHPGLDAINNPDFQGERCNLEPDFVDSLRELVLNLLSPENIAIKKTEDKPMKFLEFLKLVEIFGTTFSGKK</sequence>
<proteinExistence type="inferred from homology"/>
<dbReference type="Pfam" id="PF02263">
    <property type="entry name" value="GBP"/>
    <property type="match status" value="1"/>
</dbReference>
<organism evidence="5 6">
    <name type="scientific">Tetranychus urticae</name>
    <name type="common">Two-spotted spider mite</name>
    <dbReference type="NCBI Taxonomy" id="32264"/>
    <lineage>
        <taxon>Eukaryota</taxon>
        <taxon>Metazoa</taxon>
        <taxon>Ecdysozoa</taxon>
        <taxon>Arthropoda</taxon>
        <taxon>Chelicerata</taxon>
        <taxon>Arachnida</taxon>
        <taxon>Acari</taxon>
        <taxon>Acariformes</taxon>
        <taxon>Trombidiformes</taxon>
        <taxon>Prostigmata</taxon>
        <taxon>Eleutherengona</taxon>
        <taxon>Raphignathae</taxon>
        <taxon>Tetranychoidea</taxon>
        <taxon>Tetranychidae</taxon>
        <taxon>Tetranychus</taxon>
    </lineage>
</organism>
<evidence type="ECO:0000256" key="2">
    <source>
        <dbReference type="ARBA" id="ARBA00023134"/>
    </source>
</evidence>
<evidence type="ECO:0000313" key="6">
    <source>
        <dbReference type="Proteomes" id="UP000015104"/>
    </source>
</evidence>
<dbReference type="Proteomes" id="UP000015104">
    <property type="component" value="Unassembled WGS sequence"/>
</dbReference>
<evidence type="ECO:0000259" key="4">
    <source>
        <dbReference type="PROSITE" id="PS51715"/>
    </source>
</evidence>
<reference evidence="5" key="2">
    <citation type="submission" date="2015-06" db="UniProtKB">
        <authorList>
            <consortium name="EnsemblMetazoa"/>
        </authorList>
    </citation>
    <scope>IDENTIFICATION</scope>
</reference>
<dbReference type="SUPFAM" id="SSF52540">
    <property type="entry name" value="P-loop containing nucleoside triphosphate hydrolases"/>
    <property type="match status" value="1"/>
</dbReference>
<evidence type="ECO:0000256" key="1">
    <source>
        <dbReference type="ARBA" id="ARBA00022741"/>
    </source>
</evidence>
<keyword evidence="2" id="KW-0342">GTP-binding</keyword>
<dbReference type="HOGENOM" id="CLU_021447_0_0_1"/>
<dbReference type="eggNOG" id="KOG2037">
    <property type="taxonomic scope" value="Eukaryota"/>
</dbReference>
<dbReference type="PROSITE" id="PS51715">
    <property type="entry name" value="G_GB1_RHD3"/>
    <property type="match status" value="1"/>
</dbReference>
<accession>T1JZM6</accession>
<reference evidence="6" key="1">
    <citation type="submission" date="2011-08" db="EMBL/GenBank/DDBJ databases">
        <authorList>
            <person name="Rombauts S."/>
        </authorList>
    </citation>
    <scope>NUCLEOTIDE SEQUENCE</scope>
    <source>
        <strain evidence="6">London</strain>
    </source>
</reference>
<evidence type="ECO:0000313" key="5">
    <source>
        <dbReference type="EnsemblMetazoa" id="tetur03g04510.1"/>
    </source>
</evidence>
<feature type="domain" description="GB1/RHD3-type G" evidence="4">
    <location>
        <begin position="41"/>
        <end position="290"/>
    </location>
</feature>